<comment type="similarity">
    <text evidence="5">Belongs to the FMN-dependent alpha-hydroxy acid dehydrogenase family.</text>
</comment>
<feature type="binding site" evidence="7">
    <location>
        <position position="212"/>
    </location>
    <ligand>
        <name>FMN</name>
        <dbReference type="ChEBI" id="CHEBI:58210"/>
    </ligand>
</feature>
<dbReference type="Proteomes" id="UP000031184">
    <property type="component" value="Unassembled WGS sequence"/>
</dbReference>
<feature type="active site" description="Proton acceptor" evidence="6">
    <location>
        <position position="236"/>
    </location>
</feature>
<evidence type="ECO:0000313" key="8">
    <source>
        <dbReference type="EMBL" id="KID49487.1"/>
    </source>
</evidence>
<name>A0A017H6U7_9FUSO</name>
<dbReference type="RefSeq" id="WP_039121655.1">
    <property type="nucleotide sequence ID" value="NZ_AOJP01000001.1"/>
</dbReference>
<dbReference type="GO" id="GO:0010181">
    <property type="term" value="F:FMN binding"/>
    <property type="evidence" value="ECO:0007669"/>
    <property type="project" value="InterPro"/>
</dbReference>
<reference evidence="8 9" key="1">
    <citation type="submission" date="2013-08" db="EMBL/GenBank/DDBJ databases">
        <title>An opportunistic ruminal bacterium that causes liver abscesses in cattle.</title>
        <authorList>
            <person name="Benahmed F.H."/>
            <person name="Rasmussen M."/>
            <person name="Harbottle H."/>
            <person name="Soppet D."/>
            <person name="Nagaraja T.G."/>
            <person name="Davidson M."/>
        </authorList>
    </citation>
    <scope>NUCLEOTIDE SEQUENCE [LARGE SCALE GENOMIC DNA]</scope>
    <source>
        <strain evidence="8 9">B35</strain>
    </source>
</reference>
<dbReference type="PANTHER" id="PTHR10578">
    <property type="entry name" value="S -2-HYDROXY-ACID OXIDASE-RELATED"/>
    <property type="match status" value="1"/>
</dbReference>
<accession>A0A017H6U7</accession>
<dbReference type="PATRIC" id="fig|1226633.4.peg.989"/>
<dbReference type="OrthoDB" id="9770452at2"/>
<dbReference type="Pfam" id="PF01070">
    <property type="entry name" value="FMN_dh"/>
    <property type="match status" value="2"/>
</dbReference>
<dbReference type="PIRSF" id="PIRSF000138">
    <property type="entry name" value="Al-hdrx_acd_dh"/>
    <property type="match status" value="1"/>
</dbReference>
<feature type="binding site" evidence="7">
    <location>
        <begin position="267"/>
        <end position="271"/>
    </location>
    <ligand>
        <name>FMN</name>
        <dbReference type="ChEBI" id="CHEBI:58210"/>
    </ligand>
</feature>
<evidence type="ECO:0000313" key="9">
    <source>
        <dbReference type="Proteomes" id="UP000031184"/>
    </source>
</evidence>
<dbReference type="EMBL" id="AUZI01000012">
    <property type="protein sequence ID" value="KID49487.1"/>
    <property type="molecule type" value="Genomic_DNA"/>
</dbReference>
<evidence type="ECO:0000256" key="6">
    <source>
        <dbReference type="PIRSR" id="PIRSR000138-1"/>
    </source>
</evidence>
<dbReference type="InterPro" id="IPR012133">
    <property type="entry name" value="Alpha-hydoxy_acid_DH_FMN"/>
</dbReference>
<dbReference type="PROSITE" id="PS51349">
    <property type="entry name" value="FMN_HYDROXY_ACID_DH_2"/>
    <property type="match status" value="1"/>
</dbReference>
<feature type="binding site" evidence="7">
    <location>
        <position position="236"/>
    </location>
    <ligand>
        <name>FMN</name>
        <dbReference type="ChEBI" id="CHEBI:58210"/>
    </ligand>
</feature>
<evidence type="ECO:0000256" key="5">
    <source>
        <dbReference type="ARBA" id="ARBA00024042"/>
    </source>
</evidence>
<comment type="cofactor">
    <cofactor evidence="1">
        <name>FMN</name>
        <dbReference type="ChEBI" id="CHEBI:58210"/>
    </cofactor>
</comment>
<gene>
    <name evidence="8" type="ORF">C095_04885</name>
</gene>
<dbReference type="SUPFAM" id="SSF51395">
    <property type="entry name" value="FMN-linked oxidoreductases"/>
    <property type="match status" value="1"/>
</dbReference>
<dbReference type="Gene3D" id="3.20.20.70">
    <property type="entry name" value="Aldolase class I"/>
    <property type="match status" value="1"/>
</dbReference>
<feature type="binding site" evidence="7">
    <location>
        <position position="234"/>
    </location>
    <ligand>
        <name>FMN</name>
        <dbReference type="ChEBI" id="CHEBI:58210"/>
    </ligand>
</feature>
<evidence type="ECO:0000256" key="4">
    <source>
        <dbReference type="ARBA" id="ARBA00023002"/>
    </source>
</evidence>
<sequence length="340" mass="36341">MTLQEVYQKARGRMKGFCSICPECNGKVCAGKVPGMGGCGSGFSFQHNYTTLKALHLQMRCLHQVKDPKTAVEIFGQNLSMPILGAPITGTKFNFGGYVTQEEFCDDIILGAKAAGTLAMIGDTGDPAAYEAGIASLKKAKGLGIAIIKPRHNEEIIKRIRLAEEASAIAVGIDLDGAGLLTMKLFHQPVEPKSIEDLKILVQSTKLPFLVKGILSVEEAKACVEAGVHAIVVSNHGGRVLDDCISPVEVLQEIVKEVGDKIIVLADGNVRSGEDVLKYLSLGAKAVLVGRPCIWASVGNRQSGIETLFHELQAQLYKAMLMTGNASVNRIAPNTIFKNA</sequence>
<evidence type="ECO:0000256" key="1">
    <source>
        <dbReference type="ARBA" id="ARBA00001917"/>
    </source>
</evidence>
<dbReference type="CDD" id="cd02809">
    <property type="entry name" value="alpha_hydroxyacid_oxid_FMN"/>
    <property type="match status" value="1"/>
</dbReference>
<dbReference type="InterPro" id="IPR013785">
    <property type="entry name" value="Aldolase_TIM"/>
</dbReference>
<dbReference type="InterPro" id="IPR037396">
    <property type="entry name" value="FMN_HAD"/>
</dbReference>
<dbReference type="PANTHER" id="PTHR10578:SF107">
    <property type="entry name" value="2-HYDROXYACID OXIDASE 1"/>
    <property type="match status" value="1"/>
</dbReference>
<keyword evidence="3 7" id="KW-0288">FMN</keyword>
<organism evidence="8 9">
    <name type="scientific">Fusobacterium necrophorum subsp. funduliforme B35</name>
    <dbReference type="NCBI Taxonomy" id="1226633"/>
    <lineage>
        <taxon>Bacteria</taxon>
        <taxon>Fusobacteriati</taxon>
        <taxon>Fusobacteriota</taxon>
        <taxon>Fusobacteriia</taxon>
        <taxon>Fusobacteriales</taxon>
        <taxon>Fusobacteriaceae</taxon>
        <taxon>Fusobacterium</taxon>
    </lineage>
</organism>
<keyword evidence="2 7" id="KW-0285">Flavoprotein</keyword>
<proteinExistence type="inferred from homology"/>
<dbReference type="InterPro" id="IPR000262">
    <property type="entry name" value="FMN-dep_DH"/>
</dbReference>
<keyword evidence="4" id="KW-0560">Oxidoreductase</keyword>
<dbReference type="GO" id="GO:0016491">
    <property type="term" value="F:oxidoreductase activity"/>
    <property type="evidence" value="ECO:0007669"/>
    <property type="project" value="UniProtKB-KW"/>
</dbReference>
<dbReference type="AlphaFoldDB" id="A0A017H6U7"/>
<evidence type="ECO:0000256" key="7">
    <source>
        <dbReference type="PIRSR" id="PIRSR000138-2"/>
    </source>
</evidence>
<protein>
    <submittedName>
        <fullName evidence="8">FMN-dependent dehydrogenase</fullName>
    </submittedName>
</protein>
<feature type="binding site" evidence="7">
    <location>
        <begin position="290"/>
        <end position="291"/>
    </location>
    <ligand>
        <name>FMN</name>
        <dbReference type="ChEBI" id="CHEBI:58210"/>
    </ligand>
</feature>
<evidence type="ECO:0000256" key="2">
    <source>
        <dbReference type="ARBA" id="ARBA00022630"/>
    </source>
</evidence>
<evidence type="ECO:0000256" key="3">
    <source>
        <dbReference type="ARBA" id="ARBA00022643"/>
    </source>
</evidence>
<feature type="binding site" evidence="7">
    <location>
        <position position="239"/>
    </location>
    <ligand>
        <name>glyoxylate</name>
        <dbReference type="ChEBI" id="CHEBI:36655"/>
    </ligand>
</feature>
<comment type="caution">
    <text evidence="8">The sequence shown here is derived from an EMBL/GenBank/DDBJ whole genome shotgun (WGS) entry which is preliminary data.</text>
</comment>